<dbReference type="Pfam" id="PF22466">
    <property type="entry name" value="PSF3_N"/>
    <property type="match status" value="1"/>
</dbReference>
<comment type="subcellular location">
    <subcellularLocation>
        <location evidence="1">Nucleus</location>
    </subcellularLocation>
</comment>
<feature type="domain" description="DNA replication complex GINS protein PSF3 N-terminal" evidence="2">
    <location>
        <begin position="7"/>
        <end position="58"/>
    </location>
</feature>
<keyword evidence="1" id="KW-0235">DNA replication</keyword>
<dbReference type="OrthoDB" id="10251744at2759"/>
<accession>B0DK25</accession>
<keyword evidence="4" id="KW-1185">Reference proteome</keyword>
<sequence>MDIADYFSVEAILADNQKVQCTFKHEIKNMGHLGGGSERDIPVLSKMQLPIWLAYILIYSLVPSMPVSATTNKPIKRDWADFNIPAPYTTRVRNALKAEACSVRLSSLVGAGGSWYGFGKIILDMLSDEQANEMSEMLTKVTHFVSTLQVALTGNTPQTFKARLVEAIDQAQHFAALGQGGGAGSGDAAQSFREGLDTTERELFALAQESAKRTKRWYDDSDKARR</sequence>
<dbReference type="Proteomes" id="UP000001194">
    <property type="component" value="Unassembled WGS sequence"/>
</dbReference>
<dbReference type="CDD" id="cd11713">
    <property type="entry name" value="GINS_A_psf3"/>
    <property type="match status" value="1"/>
</dbReference>
<keyword evidence="1" id="KW-0539">Nucleus</keyword>
<comment type="similarity">
    <text evidence="1">Belongs to the GINS3/PSF3 family.</text>
</comment>
<dbReference type="InParanoid" id="B0DK25"/>
<proteinExistence type="inferred from homology"/>
<dbReference type="PANTHER" id="PTHR22768">
    <property type="entry name" value="DNA REPLICATION COMPLEX GINS PROTEIN PSF3"/>
    <property type="match status" value="1"/>
</dbReference>
<name>B0DK25_LACBS</name>
<dbReference type="AlphaFoldDB" id="B0DK25"/>
<evidence type="ECO:0000256" key="1">
    <source>
        <dbReference type="RuleBase" id="RU367161"/>
    </source>
</evidence>
<dbReference type="InterPro" id="IPR036224">
    <property type="entry name" value="GINS_bundle-like_dom_sf"/>
</dbReference>
<dbReference type="SUPFAM" id="SSF158573">
    <property type="entry name" value="GINS helical bundle-like"/>
    <property type="match status" value="1"/>
</dbReference>
<dbReference type="GO" id="GO:0000811">
    <property type="term" value="C:GINS complex"/>
    <property type="evidence" value="ECO:0007669"/>
    <property type="project" value="UniProtKB-UniRule"/>
</dbReference>
<evidence type="ECO:0000313" key="3">
    <source>
        <dbReference type="EMBL" id="EDR04867.1"/>
    </source>
</evidence>
<comment type="subunit">
    <text evidence="1">Component of the GINS complex.</text>
</comment>
<dbReference type="FunCoup" id="B0DK25">
    <property type="interactions" value="175"/>
</dbReference>
<dbReference type="InterPro" id="IPR010492">
    <property type="entry name" value="GINS_Psf3"/>
</dbReference>
<evidence type="ECO:0000313" key="4">
    <source>
        <dbReference type="Proteomes" id="UP000001194"/>
    </source>
</evidence>
<gene>
    <name evidence="3" type="ORF">LACBIDRAFT_303689</name>
</gene>
<evidence type="ECO:0000259" key="2">
    <source>
        <dbReference type="Pfam" id="PF22466"/>
    </source>
</evidence>
<dbReference type="InterPro" id="IPR038437">
    <property type="entry name" value="GINS_Psf3_sf"/>
</dbReference>
<dbReference type="Gene3D" id="1.20.58.2050">
    <property type="match status" value="1"/>
</dbReference>
<dbReference type="STRING" id="486041.B0DK25"/>
<dbReference type="EMBL" id="DS547115">
    <property type="protein sequence ID" value="EDR04867.1"/>
    <property type="molecule type" value="Genomic_DNA"/>
</dbReference>
<dbReference type="GO" id="GO:1902975">
    <property type="term" value="P:mitotic DNA replication initiation"/>
    <property type="evidence" value="ECO:0007669"/>
    <property type="project" value="TreeGrafter"/>
</dbReference>
<comment type="function">
    <text evidence="1">The GINS complex plays an essential role in the initiation of DNA replication.</text>
</comment>
<organism evidence="4">
    <name type="scientific">Laccaria bicolor (strain S238N-H82 / ATCC MYA-4686)</name>
    <name type="common">Bicoloured deceiver</name>
    <name type="synonym">Laccaria laccata var. bicolor</name>
    <dbReference type="NCBI Taxonomy" id="486041"/>
    <lineage>
        <taxon>Eukaryota</taxon>
        <taxon>Fungi</taxon>
        <taxon>Dikarya</taxon>
        <taxon>Basidiomycota</taxon>
        <taxon>Agaricomycotina</taxon>
        <taxon>Agaricomycetes</taxon>
        <taxon>Agaricomycetidae</taxon>
        <taxon>Agaricales</taxon>
        <taxon>Agaricineae</taxon>
        <taxon>Hydnangiaceae</taxon>
        <taxon>Laccaria</taxon>
    </lineage>
</organism>
<dbReference type="HOGENOM" id="CLU_081646_3_0_1"/>
<dbReference type="RefSeq" id="XP_001884257.1">
    <property type="nucleotide sequence ID" value="XM_001884222.1"/>
</dbReference>
<dbReference type="CDD" id="cd21693">
    <property type="entry name" value="GINS_B_Psf3"/>
    <property type="match status" value="1"/>
</dbReference>
<dbReference type="PANTHER" id="PTHR22768:SF0">
    <property type="entry name" value="DNA REPLICATION COMPLEX GINS PROTEIN PSF3"/>
    <property type="match status" value="1"/>
</dbReference>
<protein>
    <recommendedName>
        <fullName evidence="1">DNA replication complex GINS protein PSF3</fullName>
    </recommendedName>
</protein>
<reference evidence="3 4" key="1">
    <citation type="journal article" date="2008" name="Nature">
        <title>The genome of Laccaria bicolor provides insights into mycorrhizal symbiosis.</title>
        <authorList>
            <person name="Martin F."/>
            <person name="Aerts A."/>
            <person name="Ahren D."/>
            <person name="Brun A."/>
            <person name="Danchin E.G.J."/>
            <person name="Duchaussoy F."/>
            <person name="Gibon J."/>
            <person name="Kohler A."/>
            <person name="Lindquist E."/>
            <person name="Pereda V."/>
            <person name="Salamov A."/>
            <person name="Shapiro H.J."/>
            <person name="Wuyts J."/>
            <person name="Blaudez D."/>
            <person name="Buee M."/>
            <person name="Brokstein P."/>
            <person name="Canbaeck B."/>
            <person name="Cohen D."/>
            <person name="Courty P.E."/>
            <person name="Coutinho P.M."/>
            <person name="Delaruelle C."/>
            <person name="Detter J.C."/>
            <person name="Deveau A."/>
            <person name="DiFazio S."/>
            <person name="Duplessis S."/>
            <person name="Fraissinet-Tachet L."/>
            <person name="Lucic E."/>
            <person name="Frey-Klett P."/>
            <person name="Fourrey C."/>
            <person name="Feussner I."/>
            <person name="Gay G."/>
            <person name="Grimwood J."/>
            <person name="Hoegger P.J."/>
            <person name="Jain P."/>
            <person name="Kilaru S."/>
            <person name="Labbe J."/>
            <person name="Lin Y.C."/>
            <person name="Legue V."/>
            <person name="Le Tacon F."/>
            <person name="Marmeisse R."/>
            <person name="Melayah D."/>
            <person name="Montanini B."/>
            <person name="Muratet M."/>
            <person name="Nehls U."/>
            <person name="Niculita-Hirzel H."/>
            <person name="Oudot-Le Secq M.P."/>
            <person name="Peter M."/>
            <person name="Quesneville H."/>
            <person name="Rajashekar B."/>
            <person name="Reich M."/>
            <person name="Rouhier N."/>
            <person name="Schmutz J."/>
            <person name="Yin T."/>
            <person name="Chalot M."/>
            <person name="Henrissat B."/>
            <person name="Kuees U."/>
            <person name="Lucas S."/>
            <person name="Van de Peer Y."/>
            <person name="Podila G.K."/>
            <person name="Polle A."/>
            <person name="Pukkila P.J."/>
            <person name="Richardson P.M."/>
            <person name="Rouze P."/>
            <person name="Sanders I.R."/>
            <person name="Stajich J.E."/>
            <person name="Tunlid A."/>
            <person name="Tuskan G."/>
            <person name="Grigoriev I.V."/>
        </authorList>
    </citation>
    <scope>NUCLEOTIDE SEQUENCE [LARGE SCALE GENOMIC DNA]</scope>
    <source>
        <strain evidence="4">S238N-H82 / ATCC MYA-4686</strain>
    </source>
</reference>
<dbReference type="InterPro" id="IPR055221">
    <property type="entry name" value="PSF3_N"/>
</dbReference>
<dbReference type="GeneID" id="6079898"/>
<dbReference type="SUPFAM" id="SSF160059">
    <property type="entry name" value="PriA/YqbF domain"/>
    <property type="match status" value="1"/>
</dbReference>
<dbReference type="KEGG" id="lbc:LACBIDRAFT_303689"/>